<accession>A0A6L6WPY0</accession>
<reference evidence="4 5" key="1">
    <citation type="submission" date="2019-11" db="EMBL/GenBank/DDBJ databases">
        <title>Streptomyces typhae sp. nov., a novel endophytic actinomycete isolated from the root of cattail pollen (Typha angustifolia L.).</title>
        <authorList>
            <person name="Peng C."/>
        </authorList>
    </citation>
    <scope>NUCLEOTIDE SEQUENCE [LARGE SCALE GENOMIC DNA]</scope>
    <source>
        <strain evidence="5">p1417</strain>
    </source>
</reference>
<gene>
    <name evidence="4" type="ORF">GPA10_05775</name>
</gene>
<protein>
    <submittedName>
        <fullName evidence="4">NocE</fullName>
    </submittedName>
</protein>
<evidence type="ECO:0000256" key="1">
    <source>
        <dbReference type="PIRSR" id="PIRSR637460-1"/>
    </source>
</evidence>
<dbReference type="PANTHER" id="PTHR37981">
    <property type="entry name" value="LIPASE 2"/>
    <property type="match status" value="1"/>
</dbReference>
<evidence type="ECO:0000256" key="2">
    <source>
        <dbReference type="PIRSR" id="PIRSR637460-2"/>
    </source>
</evidence>
<feature type="active site" evidence="1">
    <location>
        <position position="1360"/>
    </location>
</feature>
<organism evidence="4 5">
    <name type="scientific">Streptomyces typhae</name>
    <dbReference type="NCBI Taxonomy" id="2681492"/>
    <lineage>
        <taxon>Bacteria</taxon>
        <taxon>Bacillati</taxon>
        <taxon>Actinomycetota</taxon>
        <taxon>Actinomycetes</taxon>
        <taxon>Kitasatosporales</taxon>
        <taxon>Streptomycetaceae</taxon>
        <taxon>Streptomyces</taxon>
    </lineage>
</organism>
<feature type="compositionally biased region" description="Low complexity" evidence="3">
    <location>
        <begin position="432"/>
        <end position="443"/>
    </location>
</feature>
<dbReference type="SUPFAM" id="SSF52266">
    <property type="entry name" value="SGNH hydrolase"/>
    <property type="match status" value="1"/>
</dbReference>
<feature type="active site" description="Nucleophile" evidence="1">
    <location>
        <position position="1057"/>
    </location>
</feature>
<proteinExistence type="predicted"/>
<feature type="disulfide bond" evidence="2">
    <location>
        <begin position="1089"/>
        <end position="1127"/>
    </location>
</feature>
<evidence type="ECO:0000313" key="4">
    <source>
        <dbReference type="EMBL" id="MVO84295.1"/>
    </source>
</evidence>
<dbReference type="Proteomes" id="UP000483802">
    <property type="component" value="Unassembled WGS sequence"/>
</dbReference>
<dbReference type="GO" id="GO:0004806">
    <property type="term" value="F:triacylglycerol lipase activity"/>
    <property type="evidence" value="ECO:0007669"/>
    <property type="project" value="TreeGrafter"/>
</dbReference>
<sequence>MPAHPRRHESSVKDIELRLDILRYARMPVTAVLTLSLSAGIATTQAFAAPPPPGAAEGWSQPAARDTGGKPGDQPRAVPAGQRAQLLGEDYKKSSDRTYTTSGDGTGFHVMVADAKNGYAWRTAATLSEPGFETDTWVGNACVTESGKYAAVAYAPRTFTNKPELMTRGAFTAVLDLNSGQITKLPFQATLGYFSPGCGHGDEAVFTALTDDASKKNQTRLVTVDARTGRTGAEQTVTGQVTSAVPTREGIVASAGRNIVTVRDSEVRAVAETRTRPFQLKADADGGVVFISSDPASGKAGAAADPTATVARVSAGQIDEQDAKAKPVGLARGKLSDFDLTATPGGEVYVTGEATTTSRASGVLHNPGGVPKDARVSSRAEAFVSSRWADGKDSRLRPDEVLQARTVRTTVTVPDTRRTVVLDASPAGDRVGGQQQRTQGTRTSPVLRAQSAGPGPAKGSLRAPANDTVDADRYCSVPRNDPKKQAFQPTPRQVEWAVNQAIVGKLNKSATRPANWKNTGMAAYAPQSLFPLTPLAGGSGEDWHVPAQVMLGITAQESNMWQATRLAVPGVTANSLIGNFYGVEYAADGQQTDPWAVNFAKADCGYGITQVTDGMRMHGKEKENEKPKTTVQQEAVALDYAANIAAGVNILIEKWNDTRKDGLVINDGHPKYIENWFYALWAYNAGYYPKSAPKNGKWGVGWTNNPANPLWKENRTPFLEAASGKDDYSHASHPQDWPYEEKVIGWAARPIAAMVKPGDMQTGYRPAWWNTDAARTTAKPPLHSFCGPQNDCVPSKIGDGASNDDGKGPCALPGDPHDDNPLYLKCWWNQPVKWKNCTTEAKCGNAIHRFNDTYPEQPDENSYPPNCNTGLPDGALIVDDLPNGTVPGGTNERTCVVGSSGSFKFTFAGEGGKYPSKIDLHQIGAGNGNHFWMGHTRWLATADGKRLHVSGKWTLNSSKRGWMRVFTHMPDHGAHTRQAAYRIGGTDSTSPVRVHPQRIRKNKWVDLGVFNFTGTPSVTLDTDTEDGSGDEDIAWDAVAFQPLSGKPKDFVVAMGDSYSSGEGASEGNRDYYPETNYLDEQNKDTRNACHRSTQAWSRQATIPGRSKSVGALADSNGSAMDYHLIACSGARTYNVVHAGERQSNGGEAPQIDKGYLDQNTTLVTLSIGGNDARFSKIIQKCLVAFNGGNCKDKTFEEGDVDGSVGGRDRKFIGQPLEKATVGLIREIVRPDIVKTLKEVHDRAPNAKIVLMGYPPLFENRGSCLDLLAPPFHIGLSPGSADWLNGVADTLTAEMQGAADDAVKLGAKAWFSNPTPNFAGKAVCGSPESVHGIVKTLVDSDKPMSDYPILEKFGLSAQSFHPKIGGARLYADSLERTMNGMGL</sequence>
<keyword evidence="5" id="KW-1185">Reference proteome</keyword>
<name>A0A6L6WPY0_9ACTN</name>
<dbReference type="CDD" id="cd01823">
    <property type="entry name" value="SEST_like"/>
    <property type="match status" value="1"/>
</dbReference>
<evidence type="ECO:0000256" key="3">
    <source>
        <dbReference type="SAM" id="MobiDB-lite"/>
    </source>
</evidence>
<feature type="region of interest" description="Disordered" evidence="3">
    <location>
        <begin position="424"/>
        <end position="492"/>
    </location>
</feature>
<dbReference type="InterPro" id="IPR036514">
    <property type="entry name" value="SGNH_hydro_sf"/>
</dbReference>
<evidence type="ECO:0000313" key="5">
    <source>
        <dbReference type="Proteomes" id="UP000483802"/>
    </source>
</evidence>
<dbReference type="InterPro" id="IPR023346">
    <property type="entry name" value="Lysozyme-like_dom_sf"/>
</dbReference>
<feature type="region of interest" description="Disordered" evidence="3">
    <location>
        <begin position="48"/>
        <end position="79"/>
    </location>
</feature>
<comment type="caution">
    <text evidence="4">The sequence shown here is derived from an EMBL/GenBank/DDBJ whole genome shotgun (WGS) entry which is preliminary data.</text>
</comment>
<dbReference type="InterPro" id="IPR037460">
    <property type="entry name" value="SEST-like"/>
</dbReference>
<dbReference type="SUPFAM" id="SSF53955">
    <property type="entry name" value="Lysozyme-like"/>
    <property type="match status" value="1"/>
</dbReference>
<dbReference type="EMBL" id="WPNZ01000002">
    <property type="protein sequence ID" value="MVO84295.1"/>
    <property type="molecule type" value="Genomic_DNA"/>
</dbReference>
<dbReference type="GO" id="GO:0019433">
    <property type="term" value="P:triglyceride catabolic process"/>
    <property type="evidence" value="ECO:0007669"/>
    <property type="project" value="TreeGrafter"/>
</dbReference>
<keyword evidence="2" id="KW-1015">Disulfide bond</keyword>
<dbReference type="Gene3D" id="3.40.50.1110">
    <property type="entry name" value="SGNH hydrolase"/>
    <property type="match status" value="1"/>
</dbReference>
<dbReference type="PANTHER" id="PTHR37981:SF1">
    <property type="entry name" value="SGNH HYDROLASE-TYPE ESTERASE DOMAIN-CONTAINING PROTEIN"/>
    <property type="match status" value="1"/>
</dbReference>